<protein>
    <submittedName>
        <fullName evidence="2">Uncharacterized protein</fullName>
    </submittedName>
</protein>
<reference evidence="2" key="2">
    <citation type="submission" date="2020-05" db="UniProtKB">
        <authorList>
            <consortium name="EnsemblMetazoa"/>
        </authorList>
    </citation>
    <scope>IDENTIFICATION</scope>
    <source>
        <strain evidence="2">IAEA</strain>
    </source>
</reference>
<evidence type="ECO:0000256" key="1">
    <source>
        <dbReference type="SAM" id="MobiDB-lite"/>
    </source>
</evidence>
<keyword evidence="3" id="KW-1185">Reference proteome</keyword>
<proteinExistence type="predicted"/>
<name>A0A1A9W2P9_9MUSC</name>
<organism evidence="2 3">
    <name type="scientific">Glossina brevipalpis</name>
    <dbReference type="NCBI Taxonomy" id="37001"/>
    <lineage>
        <taxon>Eukaryota</taxon>
        <taxon>Metazoa</taxon>
        <taxon>Ecdysozoa</taxon>
        <taxon>Arthropoda</taxon>
        <taxon>Hexapoda</taxon>
        <taxon>Insecta</taxon>
        <taxon>Pterygota</taxon>
        <taxon>Neoptera</taxon>
        <taxon>Endopterygota</taxon>
        <taxon>Diptera</taxon>
        <taxon>Brachycera</taxon>
        <taxon>Muscomorpha</taxon>
        <taxon>Hippoboscoidea</taxon>
        <taxon>Glossinidae</taxon>
        <taxon>Glossina</taxon>
    </lineage>
</organism>
<dbReference type="VEuPathDB" id="VectorBase:GBRI004171"/>
<dbReference type="EnsemblMetazoa" id="GBRI004171-RA">
    <property type="protein sequence ID" value="GBRI004171-PA"/>
    <property type="gene ID" value="GBRI004171"/>
</dbReference>
<evidence type="ECO:0000313" key="3">
    <source>
        <dbReference type="Proteomes" id="UP000091820"/>
    </source>
</evidence>
<dbReference type="AlphaFoldDB" id="A0A1A9W2P9"/>
<feature type="compositionally biased region" description="Polar residues" evidence="1">
    <location>
        <begin position="14"/>
        <end position="23"/>
    </location>
</feature>
<evidence type="ECO:0000313" key="2">
    <source>
        <dbReference type="EnsemblMetazoa" id="GBRI004171-PA"/>
    </source>
</evidence>
<accession>A0A1A9W2P9</accession>
<feature type="region of interest" description="Disordered" evidence="1">
    <location>
        <begin position="1"/>
        <end position="24"/>
    </location>
</feature>
<sequence>MRSLPSNKNDKQSRNNIAQSKQPTEMRIIKDFKRGNCKDVPVTRKNRSYWKTPRKIRISLPSTCLTFFTIPAPKPVATNIGHVLRLKSAKDNTVPIRKPPPEMQISTVTGLGNTFCLPSSVCTKIHISMWWLHCFKGMHQLMALCFVGVCDHNLIMAVVPFVNDWKILPYKHLFGFFTIQHIQLLQRDADTNNQAFYYDDTNSKLNNTHIKKYRESKLICIDSHVSPYKCRETLLRIILLDNTRI</sequence>
<reference evidence="3" key="1">
    <citation type="submission" date="2014-03" db="EMBL/GenBank/DDBJ databases">
        <authorList>
            <person name="Aksoy S."/>
            <person name="Warren W."/>
            <person name="Wilson R.K."/>
        </authorList>
    </citation>
    <scope>NUCLEOTIDE SEQUENCE [LARGE SCALE GENOMIC DNA]</scope>
    <source>
        <strain evidence="3">IAEA</strain>
    </source>
</reference>
<dbReference type="Proteomes" id="UP000091820">
    <property type="component" value="Unassembled WGS sequence"/>
</dbReference>